<dbReference type="SUPFAM" id="SSF101148">
    <property type="entry name" value="Plant invertase/pectin methylesterase inhibitor"/>
    <property type="match status" value="1"/>
</dbReference>
<reference evidence="6 7" key="1">
    <citation type="submission" date="2019-12" db="EMBL/GenBank/DDBJ databases">
        <authorList>
            <person name="Alioto T."/>
            <person name="Alioto T."/>
            <person name="Gomez Garrido J."/>
        </authorList>
    </citation>
    <scope>NUCLEOTIDE SEQUENCE [LARGE SCALE GENOMIC DNA]</scope>
</reference>
<proteinExistence type="inferred from homology"/>
<protein>
    <submittedName>
        <fullName evidence="6">Uncharacterized protein LOC111391896</fullName>
    </submittedName>
</protein>
<sequence length="177" mass="20213">MDYTHWLLIFSTWLIIFSFAPASSSEDRTGELIVEICRKTPDYGFCIDVFDQHPHAQTSPLGLTQIALDELKENSTNTRTFIQKKEAAEKNKEIRYLYAICNSDYGAVKKNLENAWKEFLSSRYKVMLTFLSKSERPVNHCQNIFCGNIGIGLKKRTRQVKLLISIAISAGNLTDLI</sequence>
<dbReference type="Pfam" id="PF04043">
    <property type="entry name" value="PMEI"/>
    <property type="match status" value="1"/>
</dbReference>
<dbReference type="EMBL" id="CACTIH010007589">
    <property type="protein sequence ID" value="CAA3016049.1"/>
    <property type="molecule type" value="Genomic_DNA"/>
</dbReference>
<evidence type="ECO:0000313" key="7">
    <source>
        <dbReference type="Proteomes" id="UP000594638"/>
    </source>
</evidence>
<dbReference type="CDD" id="cd15797">
    <property type="entry name" value="PMEI"/>
    <property type="match status" value="1"/>
</dbReference>
<dbReference type="InterPro" id="IPR035513">
    <property type="entry name" value="Invertase/methylesterase_inhib"/>
</dbReference>
<keyword evidence="2" id="KW-1015">Disulfide bond</keyword>
<dbReference type="Gene3D" id="1.20.140.40">
    <property type="entry name" value="Invertase/pectin methylesterase inhibitor family protein"/>
    <property type="match status" value="1"/>
</dbReference>
<dbReference type="Gramene" id="OE9A015518T1">
    <property type="protein sequence ID" value="OE9A015518C1"/>
    <property type="gene ID" value="OE9A015518"/>
</dbReference>
<evidence type="ECO:0000256" key="3">
    <source>
        <dbReference type="ARBA" id="ARBA00038471"/>
    </source>
</evidence>
<evidence type="ECO:0000313" key="6">
    <source>
        <dbReference type="EMBL" id="CAA3016049.1"/>
    </source>
</evidence>
<evidence type="ECO:0000256" key="1">
    <source>
        <dbReference type="ARBA" id="ARBA00022729"/>
    </source>
</evidence>
<accession>A0A8S0UBQ9</accession>
<dbReference type="GO" id="GO:0046910">
    <property type="term" value="F:pectinesterase inhibitor activity"/>
    <property type="evidence" value="ECO:0007669"/>
    <property type="project" value="InterPro"/>
</dbReference>
<keyword evidence="7" id="KW-1185">Reference proteome</keyword>
<dbReference type="AlphaFoldDB" id="A0A8S0UBQ9"/>
<feature type="signal peptide" evidence="4">
    <location>
        <begin position="1"/>
        <end position="22"/>
    </location>
</feature>
<dbReference type="PANTHER" id="PTHR36710:SF1">
    <property type="entry name" value="F14J9.2 PROTEIN"/>
    <property type="match status" value="1"/>
</dbReference>
<dbReference type="Proteomes" id="UP000594638">
    <property type="component" value="Unassembled WGS sequence"/>
</dbReference>
<dbReference type="PANTHER" id="PTHR36710">
    <property type="entry name" value="PECTINESTERASE INHIBITOR-LIKE"/>
    <property type="match status" value="1"/>
</dbReference>
<dbReference type="InterPro" id="IPR034086">
    <property type="entry name" value="PMEI_plant"/>
</dbReference>
<dbReference type="InterPro" id="IPR006501">
    <property type="entry name" value="Pectinesterase_inhib_dom"/>
</dbReference>
<evidence type="ECO:0000256" key="2">
    <source>
        <dbReference type="ARBA" id="ARBA00023157"/>
    </source>
</evidence>
<keyword evidence="1 4" id="KW-0732">Signal</keyword>
<dbReference type="SMART" id="SM00856">
    <property type="entry name" value="PMEI"/>
    <property type="match status" value="1"/>
</dbReference>
<dbReference type="OrthoDB" id="1094948at2759"/>
<dbReference type="NCBIfam" id="TIGR01614">
    <property type="entry name" value="PME_inhib"/>
    <property type="match status" value="1"/>
</dbReference>
<evidence type="ECO:0000256" key="4">
    <source>
        <dbReference type="SAM" id="SignalP"/>
    </source>
</evidence>
<organism evidence="6 7">
    <name type="scientific">Olea europaea subsp. europaea</name>
    <dbReference type="NCBI Taxonomy" id="158383"/>
    <lineage>
        <taxon>Eukaryota</taxon>
        <taxon>Viridiplantae</taxon>
        <taxon>Streptophyta</taxon>
        <taxon>Embryophyta</taxon>
        <taxon>Tracheophyta</taxon>
        <taxon>Spermatophyta</taxon>
        <taxon>Magnoliopsida</taxon>
        <taxon>eudicotyledons</taxon>
        <taxon>Gunneridae</taxon>
        <taxon>Pentapetalae</taxon>
        <taxon>asterids</taxon>
        <taxon>lamiids</taxon>
        <taxon>Lamiales</taxon>
        <taxon>Oleaceae</taxon>
        <taxon>Oleeae</taxon>
        <taxon>Olea</taxon>
    </lineage>
</organism>
<evidence type="ECO:0000259" key="5">
    <source>
        <dbReference type="SMART" id="SM00856"/>
    </source>
</evidence>
<gene>
    <name evidence="6" type="ORF">OLEA9_A015518</name>
</gene>
<dbReference type="InterPro" id="IPR052421">
    <property type="entry name" value="PCW_Enzyme_Inhibitor"/>
</dbReference>
<name>A0A8S0UBQ9_OLEEU</name>
<feature type="chain" id="PRO_5035900340" evidence="4">
    <location>
        <begin position="23"/>
        <end position="177"/>
    </location>
</feature>
<comment type="caution">
    <text evidence="6">The sequence shown here is derived from an EMBL/GenBank/DDBJ whole genome shotgun (WGS) entry which is preliminary data.</text>
</comment>
<comment type="similarity">
    <text evidence="3">Belongs to the PMEI family.</text>
</comment>
<feature type="domain" description="Pectinesterase inhibitor" evidence="5">
    <location>
        <begin position="28"/>
        <end position="170"/>
    </location>
</feature>